<dbReference type="PRINTS" id="PR00035">
    <property type="entry name" value="HTHGNTR"/>
</dbReference>
<dbReference type="CDD" id="cd07377">
    <property type="entry name" value="WHTH_GntR"/>
    <property type="match status" value="1"/>
</dbReference>
<dbReference type="SMART" id="SM00345">
    <property type="entry name" value="HTH_GNTR"/>
    <property type="match status" value="1"/>
</dbReference>
<keyword evidence="3" id="KW-0804">Transcription</keyword>
<keyword evidence="1" id="KW-0805">Transcription regulation</keyword>
<evidence type="ECO:0000313" key="6">
    <source>
        <dbReference type="Proteomes" id="UP000297608"/>
    </source>
</evidence>
<dbReference type="RefSeq" id="WP_134534371.1">
    <property type="nucleotide sequence ID" value="NZ_SOFG01000011.1"/>
</dbReference>
<protein>
    <submittedName>
        <fullName evidence="5">GntR family transcriptional regulator</fullName>
    </submittedName>
</protein>
<dbReference type="InterPro" id="IPR008920">
    <property type="entry name" value="TF_FadR/GntR_C"/>
</dbReference>
<evidence type="ECO:0000256" key="3">
    <source>
        <dbReference type="ARBA" id="ARBA00023163"/>
    </source>
</evidence>
<dbReference type="PANTHER" id="PTHR43537:SF24">
    <property type="entry name" value="GLUCONATE OPERON TRANSCRIPTIONAL REPRESSOR"/>
    <property type="match status" value="1"/>
</dbReference>
<dbReference type="PANTHER" id="PTHR43537">
    <property type="entry name" value="TRANSCRIPTIONAL REGULATOR, GNTR FAMILY"/>
    <property type="match status" value="1"/>
</dbReference>
<comment type="caution">
    <text evidence="5">The sequence shown here is derived from an EMBL/GenBank/DDBJ whole genome shotgun (WGS) entry which is preliminary data.</text>
</comment>
<feature type="domain" description="HTH gntR-type" evidence="4">
    <location>
        <begin position="3"/>
        <end position="70"/>
    </location>
</feature>
<evidence type="ECO:0000313" key="5">
    <source>
        <dbReference type="EMBL" id="TFB87215.1"/>
    </source>
</evidence>
<dbReference type="InterPro" id="IPR036388">
    <property type="entry name" value="WH-like_DNA-bd_sf"/>
</dbReference>
<dbReference type="SUPFAM" id="SSF48008">
    <property type="entry name" value="GntR ligand-binding domain-like"/>
    <property type="match status" value="1"/>
</dbReference>
<keyword evidence="2" id="KW-0238">DNA-binding</keyword>
<reference evidence="5 6" key="1">
    <citation type="submission" date="2019-03" db="EMBL/GenBank/DDBJ databases">
        <title>Genomics of glacier-inhabiting Cryobacterium strains.</title>
        <authorList>
            <person name="Liu Q."/>
            <person name="Xin Y.-H."/>
        </authorList>
    </citation>
    <scope>NUCLEOTIDE SEQUENCE [LARGE SCALE GENOMIC DNA]</scope>
    <source>
        <strain evidence="5 6">MDB2-B</strain>
    </source>
</reference>
<sequence>MSVTGGQAAFAYLRGRILSGEIPGNATLREQALAEELGVSRTPIREALRRLDETGLVEFVPNKGATVIAWTTEQMRETYYLRAMLESRAAGLAAVRISDNDLARLADLITVMDEFVLAEDDAGISRLGELNAEFHRIIVTAAENAQLTRLTVSVGRVPLMAKAFRRDSGSFRAVSNHHHRDILAALISRDALWAATAMRSHILAARNSVQSWDRDEGAIVGPGADQSATASPLDAVELDADAIDAADLADLADLADFTP</sequence>
<evidence type="ECO:0000256" key="1">
    <source>
        <dbReference type="ARBA" id="ARBA00023015"/>
    </source>
</evidence>
<organism evidence="5 6">
    <name type="scientific">Cryobacterium algoricola</name>
    <dbReference type="NCBI Taxonomy" id="1259183"/>
    <lineage>
        <taxon>Bacteria</taxon>
        <taxon>Bacillati</taxon>
        <taxon>Actinomycetota</taxon>
        <taxon>Actinomycetes</taxon>
        <taxon>Micrococcales</taxon>
        <taxon>Microbacteriaceae</taxon>
        <taxon>Cryobacterium</taxon>
    </lineage>
</organism>
<dbReference type="Gene3D" id="1.20.120.530">
    <property type="entry name" value="GntR ligand-binding domain-like"/>
    <property type="match status" value="1"/>
</dbReference>
<accession>A0ABY2IC93</accession>
<evidence type="ECO:0000256" key="2">
    <source>
        <dbReference type="ARBA" id="ARBA00023125"/>
    </source>
</evidence>
<dbReference type="SUPFAM" id="SSF46785">
    <property type="entry name" value="Winged helix' DNA-binding domain"/>
    <property type="match status" value="1"/>
</dbReference>
<dbReference type="EMBL" id="SOFG01000011">
    <property type="protein sequence ID" value="TFB87215.1"/>
    <property type="molecule type" value="Genomic_DNA"/>
</dbReference>
<dbReference type="InterPro" id="IPR000524">
    <property type="entry name" value="Tscrpt_reg_HTH_GntR"/>
</dbReference>
<keyword evidence="6" id="KW-1185">Reference proteome</keyword>
<dbReference type="Gene3D" id="1.10.10.10">
    <property type="entry name" value="Winged helix-like DNA-binding domain superfamily/Winged helix DNA-binding domain"/>
    <property type="match status" value="1"/>
</dbReference>
<dbReference type="InterPro" id="IPR011711">
    <property type="entry name" value="GntR_C"/>
</dbReference>
<dbReference type="Proteomes" id="UP000297608">
    <property type="component" value="Unassembled WGS sequence"/>
</dbReference>
<evidence type="ECO:0000259" key="4">
    <source>
        <dbReference type="PROSITE" id="PS50949"/>
    </source>
</evidence>
<dbReference type="Pfam" id="PF07729">
    <property type="entry name" value="FCD"/>
    <property type="match status" value="1"/>
</dbReference>
<dbReference type="PROSITE" id="PS50949">
    <property type="entry name" value="HTH_GNTR"/>
    <property type="match status" value="1"/>
</dbReference>
<gene>
    <name evidence="5" type="ORF">E3O44_08790</name>
</gene>
<dbReference type="InterPro" id="IPR036390">
    <property type="entry name" value="WH_DNA-bd_sf"/>
</dbReference>
<dbReference type="Pfam" id="PF00392">
    <property type="entry name" value="GntR"/>
    <property type="match status" value="1"/>
</dbReference>
<proteinExistence type="predicted"/>
<name>A0ABY2IC93_9MICO</name>
<dbReference type="SMART" id="SM00895">
    <property type="entry name" value="FCD"/>
    <property type="match status" value="1"/>
</dbReference>